<proteinExistence type="predicted"/>
<dbReference type="RefSeq" id="XP_002670052.1">
    <property type="nucleotide sequence ID" value="XM_002670006.1"/>
</dbReference>
<dbReference type="VEuPathDB" id="AmoebaDB:NAEGRDRAFT_81938"/>
<evidence type="ECO:0000313" key="1">
    <source>
        <dbReference type="EMBL" id="EFC37308.1"/>
    </source>
</evidence>
<dbReference type="GeneID" id="8857300"/>
<evidence type="ECO:0000313" key="2">
    <source>
        <dbReference type="Proteomes" id="UP000006671"/>
    </source>
</evidence>
<dbReference type="OMA" id="KVMFPHF"/>
<protein>
    <submittedName>
        <fullName evidence="1">Uncharacterized protein</fullName>
    </submittedName>
</protein>
<gene>
    <name evidence="1" type="ORF">NAEGRDRAFT_81938</name>
</gene>
<accession>D2W0L0</accession>
<organism evidence="2">
    <name type="scientific">Naegleria gruberi</name>
    <name type="common">Amoeba</name>
    <dbReference type="NCBI Taxonomy" id="5762"/>
    <lineage>
        <taxon>Eukaryota</taxon>
        <taxon>Discoba</taxon>
        <taxon>Heterolobosea</taxon>
        <taxon>Tetramitia</taxon>
        <taxon>Eutetramitia</taxon>
        <taxon>Vahlkampfiidae</taxon>
        <taxon>Naegleria</taxon>
    </lineage>
</organism>
<sequence>MQKLYNLLVITSSLGDDFHRVALQRFRGSAYSEIFNEVRELGLESASLDVMRDNINSSDVLCFCPNSTINQELEPWINRKVHQGDLSLIFLRGIENFSAPYQLGYVNNSYVDWANANSFALDVLHVKQLNSIHLNRFLQKYNAETKLFYENSEKLISKDHTGKDVISPVDSHLFSTFHKINLDGSYICGETNSKVVDYEKSWTTLAYSTGDTDQVRSSVLIHNQYKVMFPHFYGFSEADTEYSKDLLKALIQYLLLEHGSRQKSRTTLFFSRLFNASRNNIYSDISISAHDYYN</sequence>
<dbReference type="EMBL" id="GG738919">
    <property type="protein sequence ID" value="EFC37308.1"/>
    <property type="molecule type" value="Genomic_DNA"/>
</dbReference>
<dbReference type="AlphaFoldDB" id="D2W0L0"/>
<dbReference type="OrthoDB" id="10254529at2759"/>
<keyword evidence="2" id="KW-1185">Reference proteome</keyword>
<dbReference type="KEGG" id="ngr:NAEGRDRAFT_81938"/>
<reference evidence="1 2" key="1">
    <citation type="journal article" date="2010" name="Cell">
        <title>The genome of Naegleria gruberi illuminates early eukaryotic versatility.</title>
        <authorList>
            <person name="Fritz-Laylin L.K."/>
            <person name="Prochnik S.E."/>
            <person name="Ginger M.L."/>
            <person name="Dacks J.B."/>
            <person name="Carpenter M.L."/>
            <person name="Field M.C."/>
            <person name="Kuo A."/>
            <person name="Paredez A."/>
            <person name="Chapman J."/>
            <person name="Pham J."/>
            <person name="Shu S."/>
            <person name="Neupane R."/>
            <person name="Cipriano M."/>
            <person name="Mancuso J."/>
            <person name="Tu H."/>
            <person name="Salamov A."/>
            <person name="Lindquist E."/>
            <person name="Shapiro H."/>
            <person name="Lucas S."/>
            <person name="Grigoriev I.V."/>
            <person name="Cande W.Z."/>
            <person name="Fulton C."/>
            <person name="Rokhsar D.S."/>
            <person name="Dawson S.C."/>
        </authorList>
    </citation>
    <scope>NUCLEOTIDE SEQUENCE [LARGE SCALE GENOMIC DNA]</scope>
    <source>
        <strain evidence="1 2">NEG-M</strain>
    </source>
</reference>
<dbReference type="Proteomes" id="UP000006671">
    <property type="component" value="Unassembled WGS sequence"/>
</dbReference>
<dbReference type="InParanoid" id="D2W0L0"/>
<name>D2W0L0_NAEGR</name>